<dbReference type="InterPro" id="IPR038573">
    <property type="entry name" value="BrnT_sf"/>
</dbReference>
<name>A1BD72_CHLPD</name>
<dbReference type="Pfam" id="PF04365">
    <property type="entry name" value="BrnT_toxin"/>
    <property type="match status" value="1"/>
</dbReference>
<dbReference type="AlphaFoldDB" id="A1BD72"/>
<evidence type="ECO:0000313" key="1">
    <source>
        <dbReference type="EMBL" id="ABL64349.1"/>
    </source>
</evidence>
<proteinExistence type="predicted"/>
<accession>A1BD72</accession>
<organism evidence="1 2">
    <name type="scientific">Chlorobium phaeobacteroides (strain DSM 266 / SMG 266 / 2430)</name>
    <dbReference type="NCBI Taxonomy" id="290317"/>
    <lineage>
        <taxon>Bacteria</taxon>
        <taxon>Pseudomonadati</taxon>
        <taxon>Chlorobiota</taxon>
        <taxon>Chlorobiia</taxon>
        <taxon>Chlorobiales</taxon>
        <taxon>Chlorobiaceae</taxon>
        <taxon>Chlorobium/Pelodictyon group</taxon>
        <taxon>Chlorobium</taxon>
    </lineage>
</organism>
<dbReference type="KEGG" id="cph:Cpha266_0286"/>
<dbReference type="Gene3D" id="3.10.450.530">
    <property type="entry name" value="Ribonuclease toxin, BrnT, of type II toxin-antitoxin system"/>
    <property type="match status" value="1"/>
</dbReference>
<protein>
    <recommendedName>
        <fullName evidence="3">BrnT family toxin</fullName>
    </recommendedName>
</protein>
<evidence type="ECO:0000313" key="2">
    <source>
        <dbReference type="Proteomes" id="UP000008701"/>
    </source>
</evidence>
<sequence>MMVTATANNPEETRYVTTATIGEKFYTVVWTWRANARRIISFRRARDVEERAYRQIHG</sequence>
<reference evidence="1 2" key="1">
    <citation type="submission" date="2006-12" db="EMBL/GenBank/DDBJ databases">
        <title>Complete sequence of Chlorobium phaeobacteroides DSM 266.</title>
        <authorList>
            <consortium name="US DOE Joint Genome Institute"/>
            <person name="Copeland A."/>
            <person name="Lucas S."/>
            <person name="Lapidus A."/>
            <person name="Barry K."/>
            <person name="Detter J.C."/>
            <person name="Glavina del Rio T."/>
            <person name="Hammon N."/>
            <person name="Israni S."/>
            <person name="Pitluck S."/>
            <person name="Goltsman E."/>
            <person name="Schmutz J."/>
            <person name="Larimer F."/>
            <person name="Land M."/>
            <person name="Hauser L."/>
            <person name="Mikhailova N."/>
            <person name="Li T."/>
            <person name="Overmann J."/>
            <person name="Bryant D.A."/>
            <person name="Richardson P."/>
        </authorList>
    </citation>
    <scope>NUCLEOTIDE SEQUENCE [LARGE SCALE GENOMIC DNA]</scope>
    <source>
        <strain evidence="1 2">DSM 266</strain>
    </source>
</reference>
<keyword evidence="2" id="KW-1185">Reference proteome</keyword>
<gene>
    <name evidence="1" type="ordered locus">Cpha266_0286</name>
</gene>
<dbReference type="STRING" id="290317.Cpha266_0286"/>
<dbReference type="InterPro" id="IPR007460">
    <property type="entry name" value="BrnT_toxin"/>
</dbReference>
<dbReference type="eggNOG" id="COG2929">
    <property type="taxonomic scope" value="Bacteria"/>
</dbReference>
<dbReference type="OrthoDB" id="839663at2"/>
<dbReference type="HOGENOM" id="CLU_2971052_0_0_10"/>
<evidence type="ECO:0008006" key="3">
    <source>
        <dbReference type="Google" id="ProtNLM"/>
    </source>
</evidence>
<dbReference type="Proteomes" id="UP000008701">
    <property type="component" value="Chromosome"/>
</dbReference>
<dbReference type="EMBL" id="CP000492">
    <property type="protein sequence ID" value="ABL64349.1"/>
    <property type="molecule type" value="Genomic_DNA"/>
</dbReference>